<evidence type="ECO:0000313" key="1">
    <source>
        <dbReference type="EMBL" id="OCH93688.1"/>
    </source>
</evidence>
<dbReference type="EMBL" id="KV722352">
    <property type="protein sequence ID" value="OCH93688.1"/>
    <property type="molecule type" value="Genomic_DNA"/>
</dbReference>
<gene>
    <name evidence="1" type="ORF">OBBRIDRAFT_279159</name>
</gene>
<proteinExistence type="predicted"/>
<dbReference type="AlphaFoldDB" id="A0A8E2DQ20"/>
<keyword evidence="2" id="KW-1185">Reference proteome</keyword>
<reference evidence="1 2" key="1">
    <citation type="submission" date="2016-07" db="EMBL/GenBank/DDBJ databases">
        <title>Draft genome of the white-rot fungus Obba rivulosa 3A-2.</title>
        <authorList>
            <consortium name="DOE Joint Genome Institute"/>
            <person name="Miettinen O."/>
            <person name="Riley R."/>
            <person name="Acob R."/>
            <person name="Barry K."/>
            <person name="Cullen D."/>
            <person name="De Vries R."/>
            <person name="Hainaut M."/>
            <person name="Hatakka A."/>
            <person name="Henrissat B."/>
            <person name="Hilden K."/>
            <person name="Kuo R."/>
            <person name="Labutti K."/>
            <person name="Lipzen A."/>
            <person name="Makela M.R."/>
            <person name="Sandor L."/>
            <person name="Spatafora J.W."/>
            <person name="Grigoriev I.V."/>
            <person name="Hibbett D.S."/>
        </authorList>
    </citation>
    <scope>NUCLEOTIDE SEQUENCE [LARGE SCALE GENOMIC DNA]</scope>
    <source>
        <strain evidence="1 2">3A-2</strain>
    </source>
</reference>
<dbReference type="Proteomes" id="UP000250043">
    <property type="component" value="Unassembled WGS sequence"/>
</dbReference>
<evidence type="ECO:0000313" key="2">
    <source>
        <dbReference type="Proteomes" id="UP000250043"/>
    </source>
</evidence>
<name>A0A8E2DQ20_9APHY</name>
<sequence>MGALRPKQAEPGSPLAESADAFRNAQALPIQYTPDGYIFYELHVVSHGPDSLPEIQFGRRSSKSTGLKHYITTDGDLIRISEKPNLIPVQRECVEPDFPVSLMHQIDLSSSPSLVPTRPGFFARLFGVLFKSRTMRAPQPPSGSSWDHDLERGIQSEDTIHNAAKSGGFVGWMRGLWSNMTGL</sequence>
<organism evidence="1 2">
    <name type="scientific">Obba rivulosa</name>
    <dbReference type="NCBI Taxonomy" id="1052685"/>
    <lineage>
        <taxon>Eukaryota</taxon>
        <taxon>Fungi</taxon>
        <taxon>Dikarya</taxon>
        <taxon>Basidiomycota</taxon>
        <taxon>Agaricomycotina</taxon>
        <taxon>Agaricomycetes</taxon>
        <taxon>Polyporales</taxon>
        <taxon>Gelatoporiaceae</taxon>
        <taxon>Obba</taxon>
    </lineage>
</organism>
<accession>A0A8E2DQ20</accession>
<protein>
    <submittedName>
        <fullName evidence="1">Uncharacterized protein</fullName>
    </submittedName>
</protein>